<feature type="region of interest" description="Disordered" evidence="1">
    <location>
        <begin position="100"/>
        <end position="120"/>
    </location>
</feature>
<organism evidence="2 3">
    <name type="scientific">Hirundo rustica rustica</name>
    <dbReference type="NCBI Taxonomy" id="333673"/>
    <lineage>
        <taxon>Eukaryota</taxon>
        <taxon>Metazoa</taxon>
        <taxon>Chordata</taxon>
        <taxon>Craniata</taxon>
        <taxon>Vertebrata</taxon>
        <taxon>Euteleostomi</taxon>
        <taxon>Archelosauria</taxon>
        <taxon>Archosauria</taxon>
        <taxon>Dinosauria</taxon>
        <taxon>Saurischia</taxon>
        <taxon>Theropoda</taxon>
        <taxon>Coelurosauria</taxon>
        <taxon>Aves</taxon>
        <taxon>Neognathae</taxon>
        <taxon>Neoaves</taxon>
        <taxon>Telluraves</taxon>
        <taxon>Australaves</taxon>
        <taxon>Passeriformes</taxon>
        <taxon>Sylvioidea</taxon>
        <taxon>Hirundinidae</taxon>
        <taxon>Hirundo</taxon>
    </lineage>
</organism>
<gene>
    <name evidence="2" type="ORF">DUI87_11775</name>
</gene>
<dbReference type="Proteomes" id="UP000269221">
    <property type="component" value="Unassembled WGS sequence"/>
</dbReference>
<keyword evidence="3" id="KW-1185">Reference proteome</keyword>
<evidence type="ECO:0000313" key="3">
    <source>
        <dbReference type="Proteomes" id="UP000269221"/>
    </source>
</evidence>
<protein>
    <submittedName>
        <fullName evidence="2">Uncharacterized protein</fullName>
    </submittedName>
</protein>
<evidence type="ECO:0000313" key="2">
    <source>
        <dbReference type="EMBL" id="RMC11653.1"/>
    </source>
</evidence>
<comment type="caution">
    <text evidence="2">The sequence shown here is derived from an EMBL/GenBank/DDBJ whole genome shotgun (WGS) entry which is preliminary data.</text>
</comment>
<name>A0A3M0KEN4_HIRRU</name>
<accession>A0A3M0KEN4</accession>
<proteinExistence type="predicted"/>
<dbReference type="AlphaFoldDB" id="A0A3M0KEN4"/>
<evidence type="ECO:0000256" key="1">
    <source>
        <dbReference type="SAM" id="MobiDB-lite"/>
    </source>
</evidence>
<reference evidence="2 3" key="1">
    <citation type="submission" date="2018-07" db="EMBL/GenBank/DDBJ databases">
        <title>A high quality draft genome assembly of the barn swallow (H. rustica rustica).</title>
        <authorList>
            <person name="Formenti G."/>
            <person name="Chiara M."/>
            <person name="Poveda L."/>
            <person name="Francoijs K.-J."/>
            <person name="Bonisoli-Alquati A."/>
            <person name="Canova L."/>
            <person name="Gianfranceschi L."/>
            <person name="Horner D.S."/>
            <person name="Saino N."/>
        </authorList>
    </citation>
    <scope>NUCLEOTIDE SEQUENCE [LARGE SCALE GENOMIC DNA]</scope>
    <source>
        <strain evidence="2">Chelidonia</strain>
        <tissue evidence="2">Blood</tissue>
    </source>
</reference>
<dbReference type="EMBL" id="QRBI01000108">
    <property type="protein sequence ID" value="RMC11653.1"/>
    <property type="molecule type" value="Genomic_DNA"/>
</dbReference>
<sequence length="120" mass="13550">MPLPAFGAIALDLNPDLELTSSLVSDLSFHQELPGVQRTVPDPCSLLWTCLAWLTRGLWDCPYSTSFPNVTRECQGLGRQRAQPELAREYLAKRGPEDRCTRSFSHLRGSSGRHDPKLWR</sequence>